<accession>A0A8J7Q4J8</accession>
<reference evidence="2" key="1">
    <citation type="submission" date="2021-03" db="EMBL/GenBank/DDBJ databases">
        <authorList>
            <person name="Wang G."/>
        </authorList>
    </citation>
    <scope>NUCLEOTIDE SEQUENCE</scope>
    <source>
        <strain evidence="2">KCTC 12899</strain>
    </source>
</reference>
<dbReference type="InterPro" id="IPR018683">
    <property type="entry name" value="DUF2169"/>
</dbReference>
<feature type="domain" description="DUF2169" evidence="1">
    <location>
        <begin position="22"/>
        <end position="316"/>
    </location>
</feature>
<sequence length="343" mass="38590">MTESLNLTPFLDRWFMTADQDGEPWLTAVLSATFDFPRAAGEAPTPSPNPWPILEHEQYTGEPGWSSLYRDGQALPGRPGTDIALYGVARTPGAQPLAFLDTRLLVGSVAQRVRVFGKRTWVNGFWGFRPSEPEPFCDQPLDYSHAFGGICAAGENGNAPFDARNPIGMGFYSGKGHAINQPLPLLEDPDQPITSIQDRPQPAGYGLIARSWQPRVAYAGTYDARWQRERAPLWPKDFDTRFLHAAHPNLCSPHPLRGDESVYLEGFSHEGPSQFDLPGCVPRCSVNFGEKRESQNMALDGLIFDTETRQFQMVWRASFSLRERAYQMQRIQYRLREPWETAA</sequence>
<comment type="caution">
    <text evidence="2">The sequence shown here is derived from an EMBL/GenBank/DDBJ whole genome shotgun (WGS) entry which is preliminary data.</text>
</comment>
<dbReference type="Pfam" id="PF09937">
    <property type="entry name" value="DUF2169"/>
    <property type="match status" value="1"/>
</dbReference>
<dbReference type="AlphaFoldDB" id="A0A8J7Q4J8"/>
<evidence type="ECO:0000313" key="3">
    <source>
        <dbReference type="Proteomes" id="UP000664417"/>
    </source>
</evidence>
<proteinExistence type="predicted"/>
<evidence type="ECO:0000313" key="2">
    <source>
        <dbReference type="EMBL" id="MBO1317952.1"/>
    </source>
</evidence>
<protein>
    <submittedName>
        <fullName evidence="2">DUF2169 domain-containing protein</fullName>
    </submittedName>
</protein>
<gene>
    <name evidence="2" type="ORF">J3U88_05720</name>
</gene>
<dbReference type="Proteomes" id="UP000664417">
    <property type="component" value="Unassembled WGS sequence"/>
</dbReference>
<name>A0A8J7Q4J8_9BACT</name>
<evidence type="ECO:0000259" key="1">
    <source>
        <dbReference type="Pfam" id="PF09937"/>
    </source>
</evidence>
<organism evidence="2 3">
    <name type="scientific">Acanthopleuribacter pedis</name>
    <dbReference type="NCBI Taxonomy" id="442870"/>
    <lineage>
        <taxon>Bacteria</taxon>
        <taxon>Pseudomonadati</taxon>
        <taxon>Acidobacteriota</taxon>
        <taxon>Holophagae</taxon>
        <taxon>Acanthopleuribacterales</taxon>
        <taxon>Acanthopleuribacteraceae</taxon>
        <taxon>Acanthopleuribacter</taxon>
    </lineage>
</organism>
<keyword evidence="3" id="KW-1185">Reference proteome</keyword>
<dbReference type="EMBL" id="JAFREP010000004">
    <property type="protein sequence ID" value="MBO1317952.1"/>
    <property type="molecule type" value="Genomic_DNA"/>
</dbReference>
<dbReference type="RefSeq" id="WP_207857471.1">
    <property type="nucleotide sequence ID" value="NZ_JAFREP010000004.1"/>
</dbReference>